<evidence type="ECO:0000259" key="1">
    <source>
        <dbReference type="Pfam" id="PF22600"/>
    </source>
</evidence>
<name>R0FS56_9BRAS</name>
<dbReference type="Proteomes" id="UP000029121">
    <property type="component" value="Unassembled WGS sequence"/>
</dbReference>
<dbReference type="Pfam" id="PF22600">
    <property type="entry name" value="MTPAP-like_central"/>
    <property type="match status" value="1"/>
</dbReference>
<dbReference type="InterPro" id="IPR043519">
    <property type="entry name" value="NT_sf"/>
</dbReference>
<dbReference type="eggNOG" id="KOG2277">
    <property type="taxonomic scope" value="Eukaryota"/>
</dbReference>
<protein>
    <recommendedName>
        <fullName evidence="1">Poly(A) RNA polymerase mitochondrial-like central palm domain-containing protein</fullName>
    </recommendedName>
</protein>
<dbReference type="GO" id="GO:0016779">
    <property type="term" value="F:nucleotidyltransferase activity"/>
    <property type="evidence" value="ECO:0007669"/>
    <property type="project" value="TreeGrafter"/>
</dbReference>
<dbReference type="InterPro" id="IPR054708">
    <property type="entry name" value="MTPAP-like_central"/>
</dbReference>
<dbReference type="EMBL" id="KB870809">
    <property type="protein sequence ID" value="EOA25226.1"/>
    <property type="molecule type" value="Genomic_DNA"/>
</dbReference>
<reference evidence="3" key="1">
    <citation type="journal article" date="2013" name="Nat. Genet.">
        <title>The Capsella rubella genome and the genomic consequences of rapid mating system evolution.</title>
        <authorList>
            <person name="Slotte T."/>
            <person name="Hazzouri K.M."/>
            <person name="Agren J.A."/>
            <person name="Koenig D."/>
            <person name="Maumus F."/>
            <person name="Guo Y.L."/>
            <person name="Steige K."/>
            <person name="Platts A.E."/>
            <person name="Escobar J.S."/>
            <person name="Newman L.K."/>
            <person name="Wang W."/>
            <person name="Mandakova T."/>
            <person name="Vello E."/>
            <person name="Smith L.M."/>
            <person name="Henz S.R."/>
            <person name="Steffen J."/>
            <person name="Takuno S."/>
            <person name="Brandvain Y."/>
            <person name="Coop G."/>
            <person name="Andolfatto P."/>
            <person name="Hu T.T."/>
            <person name="Blanchette M."/>
            <person name="Clark R.M."/>
            <person name="Quesneville H."/>
            <person name="Nordborg M."/>
            <person name="Gaut B.S."/>
            <person name="Lysak M.A."/>
            <person name="Jenkins J."/>
            <person name="Grimwood J."/>
            <person name="Chapman J."/>
            <person name="Prochnik S."/>
            <person name="Shu S."/>
            <person name="Rokhsar D."/>
            <person name="Schmutz J."/>
            <person name="Weigel D."/>
            <person name="Wright S.I."/>
        </authorList>
    </citation>
    <scope>NUCLEOTIDE SEQUENCE [LARGE SCALE GENOMIC DNA]</scope>
    <source>
        <strain evidence="3">cv. Monte Gargano</strain>
    </source>
</reference>
<feature type="domain" description="Poly(A) RNA polymerase mitochondrial-like central palm" evidence="1">
    <location>
        <begin position="39"/>
        <end position="186"/>
    </location>
</feature>
<dbReference type="CDD" id="cd05402">
    <property type="entry name" value="NT_PAP_TUTase"/>
    <property type="match status" value="1"/>
</dbReference>
<keyword evidence="3" id="KW-1185">Reference proteome</keyword>
<dbReference type="SUPFAM" id="SSF81301">
    <property type="entry name" value="Nucleotidyltransferase"/>
    <property type="match status" value="1"/>
</dbReference>
<sequence length="409" mass="46188">VFSIILVYGYDSGIRKKVKNTMSIALKKHKIDSYILLDLDKVLDDVYCSVRPVPADYDTRKELVKNLNTMANDIYGDSEESSPVLEAYGSFLMDMYSSQSDLDLSIVFGNVTSELPHGKKLHILERFAKELRSLEGKGLVRNVVTVSTARVPIVKFFDQGTGIYCDLSVECKEGILNSQIIRIISQIDDRFQKLCLLTQNPPILPPFSTLFKDGIDPPKVERRTQKFLNWGQCNQESLGKLFATFFIKVEDFTDVSKNFARSVTTKGAVKIHSSINKTVDNILEFLNGKITGTELKHSLFEQQTVNVVEPSPTVLSPLINVCSKQQPHNNKRKEFVGLVDEENKRVCLENGHRAVRGNGGLVHHHRHDGRFSGEEPMPVGLWHEYSQRLDLPLPPPPYGSVLYDKFGLY</sequence>
<dbReference type="Gene3D" id="3.30.460.10">
    <property type="entry name" value="Beta Polymerase, domain 2"/>
    <property type="match status" value="1"/>
</dbReference>
<dbReference type="AlphaFoldDB" id="R0FS56"/>
<proteinExistence type="predicted"/>
<evidence type="ECO:0000313" key="3">
    <source>
        <dbReference type="Proteomes" id="UP000029121"/>
    </source>
</evidence>
<evidence type="ECO:0000313" key="2">
    <source>
        <dbReference type="EMBL" id="EOA25226.1"/>
    </source>
</evidence>
<dbReference type="PANTHER" id="PTHR12271">
    <property type="entry name" value="POLY A POLYMERASE CID PAP -RELATED"/>
    <property type="match status" value="1"/>
</dbReference>
<feature type="non-terminal residue" evidence="2">
    <location>
        <position position="1"/>
    </location>
</feature>
<gene>
    <name evidence="2" type="ORF">CARUB_v10018539mg</name>
</gene>
<dbReference type="PANTHER" id="PTHR12271:SF134">
    <property type="entry name" value="NUCLEOTIDYLTRANSFERASE FAMILY PROTEIN"/>
    <property type="match status" value="1"/>
</dbReference>
<dbReference type="GO" id="GO:0031123">
    <property type="term" value="P:RNA 3'-end processing"/>
    <property type="evidence" value="ECO:0007669"/>
    <property type="project" value="TreeGrafter"/>
</dbReference>
<accession>R0FS56</accession>
<organism evidence="2 3">
    <name type="scientific">Capsella rubella</name>
    <dbReference type="NCBI Taxonomy" id="81985"/>
    <lineage>
        <taxon>Eukaryota</taxon>
        <taxon>Viridiplantae</taxon>
        <taxon>Streptophyta</taxon>
        <taxon>Embryophyta</taxon>
        <taxon>Tracheophyta</taxon>
        <taxon>Spermatophyta</taxon>
        <taxon>Magnoliopsida</taxon>
        <taxon>eudicotyledons</taxon>
        <taxon>Gunneridae</taxon>
        <taxon>Pentapetalae</taxon>
        <taxon>rosids</taxon>
        <taxon>malvids</taxon>
        <taxon>Brassicales</taxon>
        <taxon>Brassicaceae</taxon>
        <taxon>Camelineae</taxon>
        <taxon>Capsella</taxon>
    </lineage>
</organism>